<dbReference type="Gene3D" id="2.60.120.620">
    <property type="entry name" value="q2cbj1_9rhob like domain"/>
    <property type="match status" value="1"/>
</dbReference>
<proteinExistence type="predicted"/>
<dbReference type="AlphaFoldDB" id="H5XCU0"/>
<reference evidence="1 2" key="1">
    <citation type="submission" date="2011-11" db="EMBL/GenBank/DDBJ databases">
        <title>The Noncontiguous Finished sequence of Saccharomonospora cyanea NA-134.</title>
        <authorList>
            <consortium name="US DOE Joint Genome Institute"/>
            <person name="Lucas S."/>
            <person name="Han J."/>
            <person name="Lapidus A."/>
            <person name="Cheng J.-F."/>
            <person name="Goodwin L."/>
            <person name="Pitluck S."/>
            <person name="Peters L."/>
            <person name="Ovchinnikova G."/>
            <person name="Lu M."/>
            <person name="Detter J.C."/>
            <person name="Han C."/>
            <person name="Tapia R."/>
            <person name="Land M."/>
            <person name="Hauser L."/>
            <person name="Kyrpides N."/>
            <person name="Ivanova N."/>
            <person name="Pagani I."/>
            <person name="Brambilla E.-M."/>
            <person name="Klenk H.-P."/>
            <person name="Woyke T."/>
        </authorList>
    </citation>
    <scope>NUCLEOTIDE SEQUENCE [LARGE SCALE GENOMIC DNA]</scope>
    <source>
        <strain evidence="1 2">NA-134</strain>
    </source>
</reference>
<dbReference type="OrthoDB" id="4009736at2"/>
<dbReference type="eggNOG" id="ENOG502ZB7E">
    <property type="taxonomic scope" value="Bacteria"/>
</dbReference>
<name>H5XCU0_9PSEU</name>
<sequence length="286" mass="30874">MTTEVTTSGITGEVLSADRFRLHETVGTLDIDRVLDVLHGDLAAYRVRNFLSAADCRTITRNFWDSPRRTPRYGEGADGVEAYLLGASHIEKSTADYLDEVAACADAVAELYDGATDPMSTLCARIGAAVGTGRAAAHEGRTAGNSKAVCWNNDGGEYLLLPHDDLAQLSDPLQAGFEIQRIERVMAVNAYPYVPEGGTGQLKLWNVCPDDETRDRLGLTHSGFPYPPELLTEHESMIVPVATGDLCVINGNLVHAVLGSGSATDRGRLLLTCFTGTVGNEFLWWT</sequence>
<dbReference type="HOGENOM" id="CLU_080184_0_0_11"/>
<organism evidence="1 2">
    <name type="scientific">Saccharomonospora cyanea NA-134</name>
    <dbReference type="NCBI Taxonomy" id="882082"/>
    <lineage>
        <taxon>Bacteria</taxon>
        <taxon>Bacillati</taxon>
        <taxon>Actinomycetota</taxon>
        <taxon>Actinomycetes</taxon>
        <taxon>Pseudonocardiales</taxon>
        <taxon>Pseudonocardiaceae</taxon>
        <taxon>Saccharomonospora</taxon>
    </lineage>
</organism>
<accession>H5XCU0</accession>
<evidence type="ECO:0008006" key="3">
    <source>
        <dbReference type="Google" id="ProtNLM"/>
    </source>
</evidence>
<dbReference type="EMBL" id="CM001440">
    <property type="protein sequence ID" value="EHR62334.1"/>
    <property type="molecule type" value="Genomic_DNA"/>
</dbReference>
<evidence type="ECO:0000313" key="2">
    <source>
        <dbReference type="Proteomes" id="UP000002791"/>
    </source>
</evidence>
<keyword evidence="2" id="KW-1185">Reference proteome</keyword>
<gene>
    <name evidence="1" type="ORF">SaccyDRAFT_3505</name>
</gene>
<protein>
    <recommendedName>
        <fullName evidence="3">Protein involved in biosynthesis of mitomycin antibiotics/polyketide fumonisin</fullName>
    </recommendedName>
</protein>
<dbReference type="Proteomes" id="UP000002791">
    <property type="component" value="Chromosome"/>
</dbReference>
<evidence type="ECO:0000313" key="1">
    <source>
        <dbReference type="EMBL" id="EHR62334.1"/>
    </source>
</evidence>
<dbReference type="RefSeq" id="WP_005458082.1">
    <property type="nucleotide sequence ID" value="NZ_CM001440.1"/>
</dbReference>